<keyword evidence="2" id="KW-0687">Ribonucleoprotein</keyword>
<dbReference type="GO" id="GO:0006412">
    <property type="term" value="P:translation"/>
    <property type="evidence" value="ECO:0007669"/>
    <property type="project" value="InterPro"/>
</dbReference>
<evidence type="ECO:0000313" key="4">
    <source>
        <dbReference type="EMBL" id="KAK7277676.1"/>
    </source>
</evidence>
<dbReference type="InterPro" id="IPR005707">
    <property type="entry name" value="Ribosomal_uS2_euk/arc"/>
</dbReference>
<protein>
    <submittedName>
        <fullName evidence="4">Uncharacterized protein</fullName>
    </submittedName>
</protein>
<dbReference type="InterPro" id="IPR001680">
    <property type="entry name" value="WD40_rpt"/>
</dbReference>
<evidence type="ECO:0000313" key="5">
    <source>
        <dbReference type="Proteomes" id="UP001359559"/>
    </source>
</evidence>
<gene>
    <name evidence="4" type="ORF">RJT34_22691</name>
</gene>
<dbReference type="InterPro" id="IPR036322">
    <property type="entry name" value="WD40_repeat_dom_sf"/>
</dbReference>
<sequence length="269" mass="30624">MLQCSHFPKRKRKEMGLTRLRSEVRERTNDEGCIGGHRSSCRRLRDSERQLWVFTSKREEAKKDLLFFDKSEVVPGRRIYIINLRKTWEKLQLAATVIVTIENPQDIIVQFAMPYGQRMVLKFPQYTAAHAITVLQGYGLILAEILDPKARKSSKCLKVLPAHSDPITIVDFNCDSSLIVSSSYNGLYRIWDTSTSHCMKTLIDDDNPLVSFVKLFPNGKFILAGTLDNALDELLNIILEGISKRARNKGVTDDEMPSLQSLFSTMPNS</sequence>
<reference evidence="4 5" key="1">
    <citation type="submission" date="2024-01" db="EMBL/GenBank/DDBJ databases">
        <title>The genomes of 5 underutilized Papilionoideae crops provide insights into root nodulation and disease resistance.</title>
        <authorList>
            <person name="Yuan L."/>
        </authorList>
    </citation>
    <scope>NUCLEOTIDE SEQUENCE [LARGE SCALE GENOMIC DNA]</scope>
    <source>
        <strain evidence="4">LY-2023</strain>
        <tissue evidence="4">Leaf</tissue>
    </source>
</reference>
<dbReference type="SUPFAM" id="SSF50978">
    <property type="entry name" value="WD40 repeat-like"/>
    <property type="match status" value="1"/>
</dbReference>
<dbReference type="PANTHER" id="PTHR11489">
    <property type="entry name" value="40S RIBOSOMAL PROTEIN SA"/>
    <property type="match status" value="1"/>
</dbReference>
<dbReference type="Pfam" id="PF00400">
    <property type="entry name" value="WD40"/>
    <property type="match status" value="1"/>
</dbReference>
<evidence type="ECO:0000256" key="1">
    <source>
        <dbReference type="ARBA" id="ARBA00022980"/>
    </source>
</evidence>
<dbReference type="PROSITE" id="PS50294">
    <property type="entry name" value="WD_REPEATS_REGION"/>
    <property type="match status" value="1"/>
</dbReference>
<dbReference type="SUPFAM" id="SSF52313">
    <property type="entry name" value="Ribosomal protein S2"/>
    <property type="match status" value="1"/>
</dbReference>
<dbReference type="InterPro" id="IPR023591">
    <property type="entry name" value="Ribosomal_uS2_flav_dom_sf"/>
</dbReference>
<organism evidence="4 5">
    <name type="scientific">Clitoria ternatea</name>
    <name type="common">Butterfly pea</name>
    <dbReference type="NCBI Taxonomy" id="43366"/>
    <lineage>
        <taxon>Eukaryota</taxon>
        <taxon>Viridiplantae</taxon>
        <taxon>Streptophyta</taxon>
        <taxon>Embryophyta</taxon>
        <taxon>Tracheophyta</taxon>
        <taxon>Spermatophyta</taxon>
        <taxon>Magnoliopsida</taxon>
        <taxon>eudicotyledons</taxon>
        <taxon>Gunneridae</taxon>
        <taxon>Pentapetalae</taxon>
        <taxon>rosids</taxon>
        <taxon>fabids</taxon>
        <taxon>Fabales</taxon>
        <taxon>Fabaceae</taxon>
        <taxon>Papilionoideae</taxon>
        <taxon>50 kb inversion clade</taxon>
        <taxon>NPAAA clade</taxon>
        <taxon>indigoferoid/millettioid clade</taxon>
        <taxon>Phaseoleae</taxon>
        <taxon>Clitoria</taxon>
    </lineage>
</organism>
<proteinExistence type="predicted"/>
<name>A0AAN9IKW7_CLITE</name>
<dbReference type="AlphaFoldDB" id="A0AAN9IKW7"/>
<dbReference type="EMBL" id="JAYKXN010000006">
    <property type="protein sequence ID" value="KAK7277676.1"/>
    <property type="molecule type" value="Genomic_DNA"/>
</dbReference>
<feature type="repeat" description="WD" evidence="3">
    <location>
        <begin position="160"/>
        <end position="201"/>
    </location>
</feature>
<dbReference type="Gene3D" id="2.130.10.10">
    <property type="entry name" value="YVTN repeat-like/Quinoprotein amine dehydrogenase"/>
    <property type="match status" value="1"/>
</dbReference>
<keyword evidence="3" id="KW-0853">WD repeat</keyword>
<dbReference type="InterPro" id="IPR015943">
    <property type="entry name" value="WD40/YVTN_repeat-like_dom_sf"/>
</dbReference>
<accession>A0AAN9IKW7</accession>
<dbReference type="GO" id="GO:0015935">
    <property type="term" value="C:small ribosomal subunit"/>
    <property type="evidence" value="ECO:0007669"/>
    <property type="project" value="InterPro"/>
</dbReference>
<keyword evidence="1" id="KW-0689">Ribosomal protein</keyword>
<comment type="caution">
    <text evidence="4">The sequence shown here is derived from an EMBL/GenBank/DDBJ whole genome shotgun (WGS) entry which is preliminary data.</text>
</comment>
<evidence type="ECO:0000256" key="2">
    <source>
        <dbReference type="ARBA" id="ARBA00023274"/>
    </source>
</evidence>
<dbReference type="SMART" id="SM00320">
    <property type="entry name" value="WD40"/>
    <property type="match status" value="1"/>
</dbReference>
<evidence type="ECO:0000256" key="3">
    <source>
        <dbReference type="PROSITE-ProRule" id="PRU00221"/>
    </source>
</evidence>
<keyword evidence="5" id="KW-1185">Reference proteome</keyword>
<dbReference type="PROSITE" id="PS50082">
    <property type="entry name" value="WD_REPEATS_2"/>
    <property type="match status" value="1"/>
</dbReference>
<dbReference type="GO" id="GO:0003735">
    <property type="term" value="F:structural constituent of ribosome"/>
    <property type="evidence" value="ECO:0007669"/>
    <property type="project" value="InterPro"/>
</dbReference>
<dbReference type="Proteomes" id="UP001359559">
    <property type="component" value="Unassembled WGS sequence"/>
</dbReference>